<dbReference type="EMBL" id="CP035758">
    <property type="protein sequence ID" value="QBD83490.1"/>
    <property type="molecule type" value="Genomic_DNA"/>
</dbReference>
<dbReference type="Gene3D" id="2.70.98.20">
    <property type="entry name" value="Copper amine oxidase, catalytic domain"/>
    <property type="match status" value="1"/>
</dbReference>
<dbReference type="InterPro" id="IPR016182">
    <property type="entry name" value="Cu_amine_oxidase_N-reg"/>
</dbReference>
<keyword evidence="7 11" id="KW-0186">Copper</keyword>
<keyword evidence="16" id="KW-1185">Reference proteome</keyword>
<evidence type="ECO:0000256" key="11">
    <source>
        <dbReference type="RuleBase" id="RU000672"/>
    </source>
</evidence>
<dbReference type="Gene3D" id="3.10.450.40">
    <property type="match status" value="2"/>
</dbReference>
<comment type="cofactor">
    <cofactor evidence="11">
        <name>Cu cation</name>
        <dbReference type="ChEBI" id="CHEBI:23378"/>
    </cofactor>
    <text evidence="11">Contains 1 topaquinone per subunit.</text>
</comment>
<organism evidence="15 16">
    <name type="scientific">Ktedonosporobacter rubrisoli</name>
    <dbReference type="NCBI Taxonomy" id="2509675"/>
    <lineage>
        <taxon>Bacteria</taxon>
        <taxon>Bacillati</taxon>
        <taxon>Chloroflexota</taxon>
        <taxon>Ktedonobacteria</taxon>
        <taxon>Ktedonobacterales</taxon>
        <taxon>Ktedonosporobacteraceae</taxon>
        <taxon>Ktedonosporobacter</taxon>
    </lineage>
</organism>
<reference evidence="15 16" key="1">
    <citation type="submission" date="2019-01" db="EMBL/GenBank/DDBJ databases">
        <title>Ktedonosporobacter rubrisoli SCAWS-G2.</title>
        <authorList>
            <person name="Huang Y."/>
            <person name="Yan B."/>
        </authorList>
    </citation>
    <scope>NUCLEOTIDE SEQUENCE [LARGE SCALE GENOMIC DNA]</scope>
    <source>
        <strain evidence="15 16">SCAWS-G2</strain>
    </source>
</reference>
<evidence type="ECO:0000256" key="9">
    <source>
        <dbReference type="PIRSR" id="PIRSR600269-50"/>
    </source>
</evidence>
<dbReference type="OrthoDB" id="9772590at2"/>
<dbReference type="InterPro" id="IPR000269">
    <property type="entry name" value="Cu_amine_oxidase"/>
</dbReference>
<evidence type="ECO:0000259" key="13">
    <source>
        <dbReference type="Pfam" id="PF02728"/>
    </source>
</evidence>
<feature type="domain" description="Copper amine oxidase N3-terminal" evidence="13">
    <location>
        <begin position="106"/>
        <end position="205"/>
    </location>
</feature>
<keyword evidence="4 11" id="KW-0479">Metal-binding</keyword>
<proteinExistence type="inferred from homology"/>
<evidence type="ECO:0000313" key="15">
    <source>
        <dbReference type="EMBL" id="QBD83490.1"/>
    </source>
</evidence>
<feature type="domain" description="Copper amine oxidase catalytic" evidence="12">
    <location>
        <begin position="228"/>
        <end position="631"/>
    </location>
</feature>
<evidence type="ECO:0000256" key="3">
    <source>
        <dbReference type="ARBA" id="ARBA00011738"/>
    </source>
</evidence>
<dbReference type="NCBIfam" id="NF008559">
    <property type="entry name" value="PRK11504.1"/>
    <property type="match status" value="1"/>
</dbReference>
<dbReference type="InterPro" id="IPR049948">
    <property type="entry name" value="Cu_Am_ox_TPQ-bd"/>
</dbReference>
<dbReference type="Pfam" id="PF21994">
    <property type="entry name" value="AGAO-like_N2"/>
    <property type="match status" value="1"/>
</dbReference>
<keyword evidence="5 9" id="KW-0801">TPQ</keyword>
<feature type="modified residue" description="2',4',5'-topaquinone" evidence="10">
    <location>
        <position position="389"/>
    </location>
</feature>
<comment type="cofactor">
    <cofactor evidence="1">
        <name>Cu cation</name>
        <dbReference type="ChEBI" id="CHEBI:23378"/>
    </cofactor>
</comment>
<dbReference type="FunFam" id="2.70.98.20:FF:000001">
    <property type="entry name" value="Amine oxidase"/>
    <property type="match status" value="1"/>
</dbReference>
<dbReference type="InterPro" id="IPR015802">
    <property type="entry name" value="Cu_amine_oxidase_N3"/>
</dbReference>
<dbReference type="Proteomes" id="UP000290365">
    <property type="component" value="Chromosome"/>
</dbReference>
<dbReference type="KEGG" id="kbs:EPA93_16245"/>
<feature type="active site" description="Proton acceptor" evidence="9">
    <location>
        <position position="305"/>
    </location>
</feature>
<evidence type="ECO:0000256" key="7">
    <source>
        <dbReference type="ARBA" id="ARBA00023008"/>
    </source>
</evidence>
<evidence type="ECO:0000256" key="5">
    <source>
        <dbReference type="ARBA" id="ARBA00022772"/>
    </source>
</evidence>
<dbReference type="PROSITE" id="PS01164">
    <property type="entry name" value="COPPER_AMINE_OXID_1"/>
    <property type="match status" value="1"/>
</dbReference>
<feature type="active site" description="Schiff-base intermediate with substrate; via topaquinone" evidence="9">
    <location>
        <position position="389"/>
    </location>
</feature>
<dbReference type="SUPFAM" id="SSF54416">
    <property type="entry name" value="Amine oxidase N-terminal region"/>
    <property type="match status" value="2"/>
</dbReference>
<evidence type="ECO:0000256" key="4">
    <source>
        <dbReference type="ARBA" id="ARBA00022723"/>
    </source>
</evidence>
<evidence type="ECO:0000256" key="1">
    <source>
        <dbReference type="ARBA" id="ARBA00001935"/>
    </source>
</evidence>
<feature type="domain" description="AGAO-like N2" evidence="14">
    <location>
        <begin position="22"/>
        <end position="97"/>
    </location>
</feature>
<accession>A0A4P6K6D8</accession>
<evidence type="ECO:0000256" key="6">
    <source>
        <dbReference type="ARBA" id="ARBA00023002"/>
    </source>
</evidence>
<evidence type="ECO:0000259" key="12">
    <source>
        <dbReference type="Pfam" id="PF01179"/>
    </source>
</evidence>
<dbReference type="Pfam" id="PF02728">
    <property type="entry name" value="Cu_amine_oxidN3"/>
    <property type="match status" value="1"/>
</dbReference>
<evidence type="ECO:0000259" key="14">
    <source>
        <dbReference type="Pfam" id="PF21994"/>
    </source>
</evidence>
<evidence type="ECO:0000313" key="16">
    <source>
        <dbReference type="Proteomes" id="UP000290365"/>
    </source>
</evidence>
<protein>
    <recommendedName>
        <fullName evidence="11">Amine oxidase</fullName>
        <ecNumber evidence="11">1.4.3.-</ecNumber>
    </recommendedName>
</protein>
<dbReference type="GO" id="GO:0048038">
    <property type="term" value="F:quinone binding"/>
    <property type="evidence" value="ECO:0007669"/>
    <property type="project" value="InterPro"/>
</dbReference>
<dbReference type="GO" id="GO:0008131">
    <property type="term" value="F:primary methylamine oxidase activity"/>
    <property type="evidence" value="ECO:0007669"/>
    <property type="project" value="InterPro"/>
</dbReference>
<evidence type="ECO:0000256" key="8">
    <source>
        <dbReference type="ARBA" id="ARBA00023157"/>
    </source>
</evidence>
<comment type="PTM">
    <text evidence="10 11">Topaquinone (TPQ) is generated by copper-dependent autoxidation of a specific tyrosyl residue.</text>
</comment>
<evidence type="ECO:0000256" key="2">
    <source>
        <dbReference type="ARBA" id="ARBA00007983"/>
    </source>
</evidence>
<dbReference type="InterPro" id="IPR054157">
    <property type="entry name" value="AGAO-like_N2"/>
</dbReference>
<dbReference type="Pfam" id="PF01179">
    <property type="entry name" value="Cu_amine_oxid"/>
    <property type="match status" value="1"/>
</dbReference>
<dbReference type="GO" id="GO:0009308">
    <property type="term" value="P:amine metabolic process"/>
    <property type="evidence" value="ECO:0007669"/>
    <property type="project" value="UniProtKB-UniRule"/>
</dbReference>
<keyword evidence="6 11" id="KW-0560">Oxidoreductase</keyword>
<dbReference type="EC" id="1.4.3.-" evidence="11"/>
<dbReference type="SUPFAM" id="SSF49998">
    <property type="entry name" value="Amine oxidase catalytic domain"/>
    <property type="match status" value="1"/>
</dbReference>
<sequence>MYETPVKNHTAQAMPHPLDPLTVQEIEAVVQIARSERGLSESVRFASVNLHEPAKETVLAFEPGTQVAREAELILLDNSDGMAYEAIISLTEGRIVSWKQVPGVQPSIMLDEFFECEQLLKSDPAYQAALRKRGITNFELVMVDPWSAGNYGAEEEQNRRLTRALSWVRSDPNDNGYAHPIEGVLALVDLNKMEVVRIEDHGVVPLPPQPGNYTPEAVGQIRTDLKPLEITQPEGPSFSVNGHEVRWQKWHLHVGFTTREGLVLHTVGYEDQGRIRPVLYRAALAEMVVPYGDPTITHNRKNAFDVGEYGIGTLANALELGCDCLGVIHYFDAVVSDSRGRVVCLPNVICLHEEDYGILWKHVDWRTNQAEVRRSRRLVVSFIATVGNYEYGFFWYFYQDGTIQFEIKLTGIINTGALPPGAKPKYGQLVAPQLYAPIHQHIFNVRMDMMVDGLRNSVYEVHTEAEPQGPGNPNGNAYYSKATLLAREAQAQQVIDPFSARCWKIVNPHSLNGLGEPVAYKLMPGENTLPFAHPEASVMKRAGFTRKHLWVTPYQPDERYPAGDYPNQHPGGAGLPAWTQANRSIEDTDIVIWYTLNAHHTPRPEDWPVMPVGYIGFMLKPVGFFDRNPALDVPPPAPHGDCCEHQ</sequence>
<dbReference type="GO" id="GO:0005507">
    <property type="term" value="F:copper ion binding"/>
    <property type="evidence" value="ECO:0007669"/>
    <property type="project" value="InterPro"/>
</dbReference>
<dbReference type="PANTHER" id="PTHR10638:SF41">
    <property type="entry name" value="AMINE OXIDASE"/>
    <property type="match status" value="1"/>
</dbReference>
<gene>
    <name evidence="15" type="ORF">EPA93_16245</name>
</gene>
<dbReference type="InterPro" id="IPR036460">
    <property type="entry name" value="Cu_amine_oxidase_C_sf"/>
</dbReference>
<dbReference type="InterPro" id="IPR015798">
    <property type="entry name" value="Cu_amine_oxidase_C"/>
</dbReference>
<name>A0A4P6K6D8_KTERU</name>
<keyword evidence="8" id="KW-1015">Disulfide bond</keyword>
<dbReference type="AlphaFoldDB" id="A0A4P6K6D8"/>
<comment type="similarity">
    <text evidence="2 11">Belongs to the copper/topaquinone oxidase family.</text>
</comment>
<dbReference type="PANTHER" id="PTHR10638">
    <property type="entry name" value="COPPER AMINE OXIDASE"/>
    <property type="match status" value="1"/>
</dbReference>
<evidence type="ECO:0000256" key="10">
    <source>
        <dbReference type="PIRSR" id="PIRSR600269-51"/>
    </source>
</evidence>
<comment type="subunit">
    <text evidence="3">Homodimer.</text>
</comment>